<protein>
    <submittedName>
        <fullName evidence="1">Uncharacterized protein</fullName>
    </submittedName>
</protein>
<evidence type="ECO:0000313" key="1">
    <source>
        <dbReference type="EMBL" id="RFU24356.1"/>
    </source>
</evidence>
<dbReference type="Proteomes" id="UP000258309">
    <property type="component" value="Unassembled WGS sequence"/>
</dbReference>
<reference evidence="1 2" key="1">
    <citation type="submission" date="2018-05" db="EMBL/GenBank/DDBJ databases">
        <title>Draft genome sequence of Scytalidium lignicola DSM 105466, a ubiquitous saprotrophic fungus.</title>
        <authorList>
            <person name="Buettner E."/>
            <person name="Gebauer A.M."/>
            <person name="Hofrichter M."/>
            <person name="Liers C."/>
            <person name="Kellner H."/>
        </authorList>
    </citation>
    <scope>NUCLEOTIDE SEQUENCE [LARGE SCALE GENOMIC DNA]</scope>
    <source>
        <strain evidence="1 2">DSM 105466</strain>
    </source>
</reference>
<name>A0A3E2GTE0_SCYLI</name>
<dbReference type="EMBL" id="NCSJ02000460">
    <property type="protein sequence ID" value="RFU24356.1"/>
    <property type="molecule type" value="Genomic_DNA"/>
</dbReference>
<feature type="non-terminal residue" evidence="1">
    <location>
        <position position="68"/>
    </location>
</feature>
<dbReference type="AlphaFoldDB" id="A0A3E2GTE0"/>
<proteinExistence type="predicted"/>
<keyword evidence="2" id="KW-1185">Reference proteome</keyword>
<organism evidence="1 2">
    <name type="scientific">Scytalidium lignicola</name>
    <name type="common">Hyphomycete</name>
    <dbReference type="NCBI Taxonomy" id="5539"/>
    <lineage>
        <taxon>Eukaryota</taxon>
        <taxon>Fungi</taxon>
        <taxon>Dikarya</taxon>
        <taxon>Ascomycota</taxon>
        <taxon>Pezizomycotina</taxon>
        <taxon>Leotiomycetes</taxon>
        <taxon>Leotiomycetes incertae sedis</taxon>
        <taxon>Scytalidium</taxon>
    </lineage>
</organism>
<evidence type="ECO:0000313" key="2">
    <source>
        <dbReference type="Proteomes" id="UP000258309"/>
    </source>
</evidence>
<gene>
    <name evidence="1" type="ORF">B7463_g11981</name>
</gene>
<comment type="caution">
    <text evidence="1">The sequence shown here is derived from an EMBL/GenBank/DDBJ whole genome shotgun (WGS) entry which is preliminary data.</text>
</comment>
<feature type="non-terminal residue" evidence="1">
    <location>
        <position position="1"/>
    </location>
</feature>
<sequence>MTSKPISEEEFFANVLAPAHGMPVPPPSSEKNPTYNGSCHCGFDIITARDFHSLAQPEQQTKELTYNK</sequence>
<accession>A0A3E2GTE0</accession>